<dbReference type="EMBL" id="MTSM01000002">
    <property type="protein sequence ID" value="OPX56692.1"/>
    <property type="molecule type" value="Genomic_DNA"/>
</dbReference>
<dbReference type="SUPFAM" id="SSF52833">
    <property type="entry name" value="Thioredoxin-like"/>
    <property type="match status" value="1"/>
</dbReference>
<dbReference type="OrthoDB" id="8537427at2"/>
<reference evidence="1 2" key="1">
    <citation type="submission" date="2017-01" db="EMBL/GenBank/DDBJ databases">
        <title>Genome Sequencing of a Marine Spirillum, Oceanospirillum multiglobuliferum ATCC 33336, from Japan.</title>
        <authorList>
            <person name="Carney J.G."/>
            <person name="Trachtenberg A.M."/>
            <person name="Rheaume B.A."/>
            <person name="Linnane J.D."/>
            <person name="Pitts N.L."/>
            <person name="Mykles D.L."/>
            <person name="Maclea K.S."/>
        </authorList>
    </citation>
    <scope>NUCLEOTIDE SEQUENCE [LARGE SCALE GENOMIC DNA]</scope>
    <source>
        <strain evidence="1 2">ATCC 33336</strain>
    </source>
</reference>
<dbReference type="Pfam" id="PF05768">
    <property type="entry name" value="Glrx-like"/>
    <property type="match status" value="1"/>
</dbReference>
<name>A0A1T4LE94_9GAMM</name>
<proteinExistence type="predicted"/>
<accession>A0A1T4LE94</accession>
<dbReference type="RefSeq" id="WP_078744047.1">
    <property type="nucleotide sequence ID" value="NZ_FUXG01000002.1"/>
</dbReference>
<dbReference type="AlphaFoldDB" id="A0A1T4LE94"/>
<evidence type="ECO:0008006" key="3">
    <source>
        <dbReference type="Google" id="ProtNLM"/>
    </source>
</evidence>
<keyword evidence="2" id="KW-1185">Reference proteome</keyword>
<evidence type="ECO:0000313" key="2">
    <source>
        <dbReference type="Proteomes" id="UP000191418"/>
    </source>
</evidence>
<protein>
    <recommendedName>
        <fullName evidence="3">Thioredoxin family protein</fullName>
    </recommendedName>
</protein>
<dbReference type="Proteomes" id="UP000191418">
    <property type="component" value="Unassembled WGS sequence"/>
</dbReference>
<comment type="caution">
    <text evidence="1">The sequence shown here is derived from an EMBL/GenBank/DDBJ whole genome shotgun (WGS) entry which is preliminary data.</text>
</comment>
<dbReference type="InterPro" id="IPR008554">
    <property type="entry name" value="Glutaredoxin-like"/>
</dbReference>
<dbReference type="Gene3D" id="3.40.30.10">
    <property type="entry name" value="Glutaredoxin"/>
    <property type="match status" value="1"/>
</dbReference>
<dbReference type="STRING" id="64969.SAMN02745127_00432"/>
<organism evidence="1 2">
    <name type="scientific">Oceanospirillum multiglobuliferum</name>
    <dbReference type="NCBI Taxonomy" id="64969"/>
    <lineage>
        <taxon>Bacteria</taxon>
        <taxon>Pseudomonadati</taxon>
        <taxon>Pseudomonadota</taxon>
        <taxon>Gammaproteobacteria</taxon>
        <taxon>Oceanospirillales</taxon>
        <taxon>Oceanospirillaceae</taxon>
        <taxon>Oceanospirillum</taxon>
    </lineage>
</organism>
<dbReference type="InterPro" id="IPR036249">
    <property type="entry name" value="Thioredoxin-like_sf"/>
</dbReference>
<sequence>MTKKLYLFTTDGCHLCEMALAIVQPLLSDTKWQLTLVEISEEASLVEQYGIRIPVLLKEGAIEDLGWPFDQEQVVSYLN</sequence>
<evidence type="ECO:0000313" key="1">
    <source>
        <dbReference type="EMBL" id="OPX56692.1"/>
    </source>
</evidence>
<gene>
    <name evidence="1" type="ORF">BTE48_02015</name>
</gene>